<protein>
    <submittedName>
        <fullName evidence="2">Uncharacterized protein</fullName>
    </submittedName>
</protein>
<proteinExistence type="predicted"/>
<dbReference type="EMBL" id="GBRH01162039">
    <property type="protein sequence ID" value="JAE35857.1"/>
    <property type="molecule type" value="Transcribed_RNA"/>
</dbReference>
<name>A0A0A9HGI1_ARUDO</name>
<feature type="region of interest" description="Disordered" evidence="1">
    <location>
        <begin position="1"/>
        <end position="38"/>
    </location>
</feature>
<evidence type="ECO:0000256" key="1">
    <source>
        <dbReference type="SAM" id="MobiDB-lite"/>
    </source>
</evidence>
<evidence type="ECO:0000313" key="2">
    <source>
        <dbReference type="EMBL" id="JAE35857.1"/>
    </source>
</evidence>
<sequence>MDPSQRNFTQLLNQESPNQYSDGSQNSPPHPNLRFNSH</sequence>
<dbReference type="AlphaFoldDB" id="A0A0A9HGI1"/>
<reference evidence="2" key="2">
    <citation type="journal article" date="2015" name="Data Brief">
        <title>Shoot transcriptome of the giant reed, Arundo donax.</title>
        <authorList>
            <person name="Barrero R.A."/>
            <person name="Guerrero F.D."/>
            <person name="Moolhuijzen P."/>
            <person name="Goolsby J.A."/>
            <person name="Tidwell J."/>
            <person name="Bellgard S.E."/>
            <person name="Bellgard M.I."/>
        </authorList>
    </citation>
    <scope>NUCLEOTIDE SEQUENCE</scope>
    <source>
        <tissue evidence="2">Shoot tissue taken approximately 20 cm above the soil surface</tissue>
    </source>
</reference>
<accession>A0A0A9HGI1</accession>
<organism evidence="2">
    <name type="scientific">Arundo donax</name>
    <name type="common">Giant reed</name>
    <name type="synonym">Donax arundinaceus</name>
    <dbReference type="NCBI Taxonomy" id="35708"/>
    <lineage>
        <taxon>Eukaryota</taxon>
        <taxon>Viridiplantae</taxon>
        <taxon>Streptophyta</taxon>
        <taxon>Embryophyta</taxon>
        <taxon>Tracheophyta</taxon>
        <taxon>Spermatophyta</taxon>
        <taxon>Magnoliopsida</taxon>
        <taxon>Liliopsida</taxon>
        <taxon>Poales</taxon>
        <taxon>Poaceae</taxon>
        <taxon>PACMAD clade</taxon>
        <taxon>Arundinoideae</taxon>
        <taxon>Arundineae</taxon>
        <taxon>Arundo</taxon>
    </lineage>
</organism>
<feature type="compositionally biased region" description="Polar residues" evidence="1">
    <location>
        <begin position="1"/>
        <end position="27"/>
    </location>
</feature>
<reference evidence="2" key="1">
    <citation type="submission" date="2014-09" db="EMBL/GenBank/DDBJ databases">
        <authorList>
            <person name="Magalhaes I.L.F."/>
            <person name="Oliveira U."/>
            <person name="Santos F.R."/>
            <person name="Vidigal T.H.D.A."/>
            <person name="Brescovit A.D."/>
            <person name="Santos A.J."/>
        </authorList>
    </citation>
    <scope>NUCLEOTIDE SEQUENCE</scope>
    <source>
        <tissue evidence="2">Shoot tissue taken approximately 20 cm above the soil surface</tissue>
    </source>
</reference>